<evidence type="ECO:0000259" key="6">
    <source>
        <dbReference type="PROSITE" id="PS50808"/>
    </source>
</evidence>
<sequence>MFVGSFIHSIHFLYHFSMQDNERRTVPKRMATEDTGEEESEHPWPHIRAMFTLQSSKKNSYIMRCQLCLPKLVDISAYKNSTSNLRKHVARIHPNSLMKYSELVDSNKKRKSSSSDEPPRKSVKITDSLISPRRVTQAKLDRLIVNFVCEASQPFSVVEAPSFKNIIESLHPQCTLMTRKTLCCRIQEAAKNLKSIIIKKLSAVNHVATTTDCWTARQRSYLGVTCHWIEPTTLERQSAALACQRVKGSHTFDVLAAALEEIHSEYQIREKVTRTTTDSGSNFLKAFRLYGVDEKEDKDVNRQEEKDSSMDEASQDESESEMEYHDVAAILDDDTGLEYQLPKHQKCACHLLNLISTVDATRAEVGHETYRRLSRSAFAKCTALWNKTSRSSKGFETVERECKLQFLRPNPTRWNSVFLAVERVVRIHKEQGESAFRNVCTTLQIKMLNPAEMGFLAEYVAVMKPVAMALNILQGESSVHMGFLLPTLHQLQDKLKKLVSSCKVCAPLIDALQDGIQKRFAEIMKEPELIAAAILLPKFKTNCTTDENILKSGLDYIKDHLDTNADDDNSTNSSNSDEEDFFGSIMTRKSQTGELERYLSCPSTGGMDLLHSFPQIKRLSLKVNTSLPASAACERLFSHAGLLFTAKRSQLHCKNLESQLLLKLNGHITE</sequence>
<dbReference type="SUPFAM" id="SSF140996">
    <property type="entry name" value="Hermes dimerisation domain"/>
    <property type="match status" value="1"/>
</dbReference>
<dbReference type="Ensembl" id="ENSKMAT00000013928.1">
    <property type="protein sequence ID" value="ENSKMAP00000013720.1"/>
    <property type="gene ID" value="ENSKMAG00000010236.1"/>
</dbReference>
<evidence type="ECO:0000313" key="8">
    <source>
        <dbReference type="Proteomes" id="UP000264800"/>
    </source>
</evidence>
<evidence type="ECO:0000256" key="3">
    <source>
        <dbReference type="ARBA" id="ARBA00022833"/>
    </source>
</evidence>
<dbReference type="GO" id="GO:0003677">
    <property type="term" value="F:DNA binding"/>
    <property type="evidence" value="ECO:0007669"/>
    <property type="project" value="InterPro"/>
</dbReference>
<reference evidence="7" key="2">
    <citation type="submission" date="2025-09" db="UniProtKB">
        <authorList>
            <consortium name="Ensembl"/>
        </authorList>
    </citation>
    <scope>IDENTIFICATION</scope>
</reference>
<evidence type="ECO:0000313" key="7">
    <source>
        <dbReference type="Ensembl" id="ENSKMAP00000013720.1"/>
    </source>
</evidence>
<keyword evidence="1" id="KW-0479">Metal-binding</keyword>
<dbReference type="InterPro" id="IPR012337">
    <property type="entry name" value="RNaseH-like_sf"/>
</dbReference>
<dbReference type="InterPro" id="IPR003656">
    <property type="entry name" value="Znf_BED"/>
</dbReference>
<accession>A0A3Q3ACE3</accession>
<organism evidence="7 8">
    <name type="scientific">Kryptolebias marmoratus</name>
    <name type="common">Mangrove killifish</name>
    <name type="synonym">Rivulus marmoratus</name>
    <dbReference type="NCBI Taxonomy" id="37003"/>
    <lineage>
        <taxon>Eukaryota</taxon>
        <taxon>Metazoa</taxon>
        <taxon>Chordata</taxon>
        <taxon>Craniata</taxon>
        <taxon>Vertebrata</taxon>
        <taxon>Euteleostomi</taxon>
        <taxon>Actinopterygii</taxon>
        <taxon>Neopterygii</taxon>
        <taxon>Teleostei</taxon>
        <taxon>Neoteleostei</taxon>
        <taxon>Acanthomorphata</taxon>
        <taxon>Ovalentaria</taxon>
        <taxon>Atherinomorphae</taxon>
        <taxon>Cyprinodontiformes</taxon>
        <taxon>Rivulidae</taxon>
        <taxon>Kryptolebias</taxon>
    </lineage>
</organism>
<evidence type="ECO:0000256" key="4">
    <source>
        <dbReference type="PROSITE-ProRule" id="PRU00027"/>
    </source>
</evidence>
<evidence type="ECO:0000256" key="2">
    <source>
        <dbReference type="ARBA" id="ARBA00022771"/>
    </source>
</evidence>
<dbReference type="Proteomes" id="UP000264800">
    <property type="component" value="Unplaced"/>
</dbReference>
<dbReference type="GO" id="GO:0008270">
    <property type="term" value="F:zinc ion binding"/>
    <property type="evidence" value="ECO:0007669"/>
    <property type="project" value="UniProtKB-KW"/>
</dbReference>
<keyword evidence="3" id="KW-0862">Zinc</keyword>
<dbReference type="PROSITE" id="PS50808">
    <property type="entry name" value="ZF_BED"/>
    <property type="match status" value="1"/>
</dbReference>
<proteinExistence type="predicted"/>
<dbReference type="PANTHER" id="PTHR47501:SF5">
    <property type="entry name" value="HAT C-TERMINAL DIMERISATION DOMAIN-CONTAINING PROTEIN"/>
    <property type="match status" value="1"/>
</dbReference>
<dbReference type="PANTHER" id="PTHR47501">
    <property type="entry name" value="TRANSPOSASE-RELATED"/>
    <property type="match status" value="1"/>
</dbReference>
<keyword evidence="8" id="KW-1185">Reference proteome</keyword>
<feature type="compositionally biased region" description="Basic and acidic residues" evidence="5">
    <location>
        <begin position="297"/>
        <end position="309"/>
    </location>
</feature>
<protein>
    <submittedName>
        <fullName evidence="7">Uncharacterized LOC108248749</fullName>
    </submittedName>
</protein>
<name>A0A3Q3ACE3_KRYMA</name>
<keyword evidence="2 4" id="KW-0863">Zinc-finger</keyword>
<dbReference type="AlphaFoldDB" id="A0A3Q3ACE3"/>
<dbReference type="GeneTree" id="ENSGT00940000164914"/>
<feature type="domain" description="BED-type" evidence="6">
    <location>
        <begin position="38"/>
        <end position="100"/>
    </location>
</feature>
<feature type="region of interest" description="Disordered" evidence="5">
    <location>
        <begin position="297"/>
        <end position="322"/>
    </location>
</feature>
<reference evidence="7" key="1">
    <citation type="submission" date="2025-08" db="UniProtKB">
        <authorList>
            <consortium name="Ensembl"/>
        </authorList>
    </citation>
    <scope>IDENTIFICATION</scope>
</reference>
<evidence type="ECO:0000256" key="1">
    <source>
        <dbReference type="ARBA" id="ARBA00022723"/>
    </source>
</evidence>
<dbReference type="SUPFAM" id="SSF53098">
    <property type="entry name" value="Ribonuclease H-like"/>
    <property type="match status" value="1"/>
</dbReference>
<evidence type="ECO:0000256" key="5">
    <source>
        <dbReference type="SAM" id="MobiDB-lite"/>
    </source>
</evidence>
<feature type="region of interest" description="Disordered" evidence="5">
    <location>
        <begin position="104"/>
        <end position="123"/>
    </location>
</feature>